<comment type="caution">
    <text evidence="1">The sequence shown here is derived from an EMBL/GenBank/DDBJ whole genome shotgun (WGS) entry which is preliminary data.</text>
</comment>
<dbReference type="Proteomes" id="UP000192501">
    <property type="component" value="Unassembled WGS sequence"/>
</dbReference>
<dbReference type="EMBL" id="LTAI01002141">
    <property type="protein sequence ID" value="ORD92974.1"/>
    <property type="molecule type" value="Genomic_DNA"/>
</dbReference>
<organism evidence="1 2">
    <name type="scientific">Hepatospora eriocheir</name>
    <dbReference type="NCBI Taxonomy" id="1081669"/>
    <lineage>
        <taxon>Eukaryota</taxon>
        <taxon>Fungi</taxon>
        <taxon>Fungi incertae sedis</taxon>
        <taxon>Microsporidia</taxon>
        <taxon>Hepatosporidae</taxon>
        <taxon>Hepatospora</taxon>
    </lineage>
</organism>
<evidence type="ECO:0000313" key="2">
    <source>
        <dbReference type="Proteomes" id="UP000192501"/>
    </source>
</evidence>
<dbReference type="AlphaFoldDB" id="A0A1X0Q5Q2"/>
<dbReference type="VEuPathDB" id="MicrosporidiaDB:A0H76_2841"/>
<sequence length="66" mass="7906">MCLKKHQKLDGGKFNMFYKGLLNCQKETIRVKNRRVIEEAVKIIECIFSFKRNDAEKDRENRSQDN</sequence>
<accession>A0A1X0Q5Q2</accession>
<name>A0A1X0Q5Q2_9MICR</name>
<proteinExistence type="predicted"/>
<reference evidence="1 2" key="1">
    <citation type="journal article" date="2017" name="Environ. Microbiol.">
        <title>Decay of the glycolytic pathway and adaptation to intranuclear parasitism within Enterocytozoonidae microsporidia.</title>
        <authorList>
            <person name="Wiredu Boakye D."/>
            <person name="Jaroenlak P."/>
            <person name="Prachumwat A."/>
            <person name="Williams T.A."/>
            <person name="Bateman K.S."/>
            <person name="Itsathitphaisarn O."/>
            <person name="Sritunyalucksana K."/>
            <person name="Paszkiewicz K.H."/>
            <person name="Moore K.A."/>
            <person name="Stentiford G.D."/>
            <person name="Williams B.A."/>
        </authorList>
    </citation>
    <scope>NUCLEOTIDE SEQUENCE [LARGE SCALE GENOMIC DNA]</scope>
    <source>
        <strain evidence="2">canceri</strain>
    </source>
</reference>
<gene>
    <name evidence="1" type="ORF">A0H76_2841</name>
</gene>
<evidence type="ECO:0000313" key="1">
    <source>
        <dbReference type="EMBL" id="ORD92974.1"/>
    </source>
</evidence>
<protein>
    <submittedName>
        <fullName evidence="1">Uncharacterized protein</fullName>
    </submittedName>
</protein>